<evidence type="ECO:0000256" key="1">
    <source>
        <dbReference type="ARBA" id="ARBA00009820"/>
    </source>
</evidence>
<proteinExistence type="inferred from homology"/>
<dbReference type="GO" id="GO:0030288">
    <property type="term" value="C:outer membrane-bounded periplasmic space"/>
    <property type="evidence" value="ECO:0007669"/>
    <property type="project" value="InterPro"/>
</dbReference>
<dbReference type="STRING" id="1817816.A2Y64_02830"/>
<dbReference type="Pfam" id="PF03783">
    <property type="entry name" value="CsgG"/>
    <property type="match status" value="1"/>
</dbReference>
<dbReference type="EMBL" id="MFAF01000031">
    <property type="protein sequence ID" value="OGD78571.1"/>
    <property type="molecule type" value="Genomic_DNA"/>
</dbReference>
<protein>
    <recommendedName>
        <fullName evidence="4">TolB N-terminal domain-containing protein</fullName>
    </recommendedName>
</protein>
<gene>
    <name evidence="2" type="ORF">A2Y64_02830</name>
</gene>
<comment type="caution">
    <text evidence="2">The sequence shown here is derived from an EMBL/GenBank/DDBJ whole genome shotgun (WGS) entry which is preliminary data.</text>
</comment>
<reference evidence="2 3" key="1">
    <citation type="journal article" date="2016" name="Nat. Commun.">
        <title>Thousands of microbial genomes shed light on interconnected biogeochemical processes in an aquifer system.</title>
        <authorList>
            <person name="Anantharaman K."/>
            <person name="Brown C.T."/>
            <person name="Hug L.A."/>
            <person name="Sharon I."/>
            <person name="Castelle C.J."/>
            <person name="Probst A.J."/>
            <person name="Thomas B.C."/>
            <person name="Singh A."/>
            <person name="Wilkins M.J."/>
            <person name="Karaoz U."/>
            <person name="Brodie E.L."/>
            <person name="Williams K.H."/>
            <person name="Hubbard S.S."/>
            <person name="Banfield J.F."/>
        </authorList>
    </citation>
    <scope>NUCLEOTIDE SEQUENCE [LARGE SCALE GENOMIC DNA]</scope>
</reference>
<evidence type="ECO:0000313" key="2">
    <source>
        <dbReference type="EMBL" id="OGD78571.1"/>
    </source>
</evidence>
<comment type="similarity">
    <text evidence="1">Belongs to the TolB family.</text>
</comment>
<dbReference type="AlphaFoldDB" id="A0A1F5FG52"/>
<dbReference type="PANTHER" id="PTHR36842:SF1">
    <property type="entry name" value="PROTEIN TOLB"/>
    <property type="match status" value="1"/>
</dbReference>
<evidence type="ECO:0000313" key="3">
    <source>
        <dbReference type="Proteomes" id="UP000177187"/>
    </source>
</evidence>
<dbReference type="Gene3D" id="2.120.10.60">
    <property type="entry name" value="Tricorn protease N-terminal domain"/>
    <property type="match status" value="2"/>
</dbReference>
<name>A0A1F5FG52_9BACT</name>
<organism evidence="2 3">
    <name type="scientific">Candidatus Coatesbacteria bacterium RBG_13_66_14</name>
    <dbReference type="NCBI Taxonomy" id="1817816"/>
    <lineage>
        <taxon>Bacteria</taxon>
        <taxon>Candidatus Coatesiibacteriota</taxon>
    </lineage>
</organism>
<accession>A0A1F5FG52</accession>
<evidence type="ECO:0008006" key="4">
    <source>
        <dbReference type="Google" id="ProtNLM"/>
    </source>
</evidence>
<dbReference type="Gene3D" id="2.120.10.30">
    <property type="entry name" value="TolB, C-terminal domain"/>
    <property type="match status" value="1"/>
</dbReference>
<dbReference type="Gene3D" id="3.40.50.10610">
    <property type="entry name" value="ABC-type transport auxiliary lipoprotein component"/>
    <property type="match status" value="1"/>
</dbReference>
<dbReference type="InterPro" id="IPR005534">
    <property type="entry name" value="Curli_assmbl/transp-comp_CsgG"/>
</dbReference>
<dbReference type="SUPFAM" id="SSF69304">
    <property type="entry name" value="Tricorn protease N-terminal domain"/>
    <property type="match status" value="1"/>
</dbReference>
<dbReference type="Pfam" id="PF07676">
    <property type="entry name" value="PD40"/>
    <property type="match status" value="4"/>
</dbReference>
<sequence>MLVVAGLTLEPTIAVVDFEAVNCDAGLARGVSELVRAGVVGIEGLRVIERAQLARIAEEQALALSGMVDEATAAEVGGLVGADLVALGSVTEIDGAFTIQLRVVDVETGEVLLAISDTAGYEGWIPGKVRGLVESLADAAGILRSQLRTTPDEYLLGYSGSGVIVFHLAGDIHYLDLATGVGRRLTADGLSWQSAISPDGRRLAFSSRRDGELEIFVMDLDTGETAKLTDNAADDDAPSWSPDGRRIAFHSVRDGNWEIYAVDVDTGETERLTNDPAVDAYPAWSPDGRNIAFDSMRTSYTGGYEVYVMEADGEGPTRLGAGSNPEWSPDGEKMVFVRQGDAGGDLFLMDPDGGNVERLTYDGGAKRFPCFTGDGGTVIYDDTHTDIFAFDRATGDMYRVTWNGCVVPTWGPAAE</sequence>
<dbReference type="PANTHER" id="PTHR36842">
    <property type="entry name" value="PROTEIN TOLB HOMOLOG"/>
    <property type="match status" value="1"/>
</dbReference>
<dbReference type="Proteomes" id="UP000177187">
    <property type="component" value="Unassembled WGS sequence"/>
</dbReference>
<dbReference type="InterPro" id="IPR011042">
    <property type="entry name" value="6-blade_b-propeller_TolB-like"/>
</dbReference>
<dbReference type="InterPro" id="IPR011659">
    <property type="entry name" value="WD40"/>
</dbReference>